<evidence type="ECO:0000313" key="2">
    <source>
        <dbReference type="EMBL" id="EUA86601.1"/>
    </source>
</evidence>
<protein>
    <submittedName>
        <fullName evidence="2">Uncharacterized protein</fullName>
    </submittedName>
</protein>
<evidence type="ECO:0000313" key="3">
    <source>
        <dbReference type="Proteomes" id="UP000020681"/>
    </source>
</evidence>
<gene>
    <name evidence="2" type="ORF">I551_7010</name>
</gene>
<proteinExistence type="predicted"/>
<dbReference type="Proteomes" id="UP000020681">
    <property type="component" value="Unassembled WGS sequence"/>
</dbReference>
<organism evidence="2 3">
    <name type="scientific">Mycobacterium ulcerans str. Harvey</name>
    <dbReference type="NCBI Taxonomy" id="1299332"/>
    <lineage>
        <taxon>Bacteria</taxon>
        <taxon>Bacillati</taxon>
        <taxon>Actinomycetota</taxon>
        <taxon>Actinomycetes</taxon>
        <taxon>Mycobacteriales</taxon>
        <taxon>Mycobacteriaceae</taxon>
        <taxon>Mycobacterium</taxon>
        <taxon>Mycobacterium ulcerans group</taxon>
    </lineage>
</organism>
<keyword evidence="3" id="KW-1185">Reference proteome</keyword>
<feature type="compositionally biased region" description="Low complexity" evidence="1">
    <location>
        <begin position="27"/>
        <end position="41"/>
    </location>
</feature>
<name>A0ABN0QPH1_MYCUL</name>
<feature type="region of interest" description="Disordered" evidence="1">
    <location>
        <begin position="22"/>
        <end position="41"/>
    </location>
</feature>
<sequence length="57" mass="5946">MWHRSARVAWFTVDPLIGRRATRARPAEASEPTAAALAADDTEPAVTTVAAVAAEAA</sequence>
<comment type="caution">
    <text evidence="2">The sequence shown here is derived from an EMBL/GenBank/DDBJ whole genome shotgun (WGS) entry which is preliminary data.</text>
</comment>
<evidence type="ECO:0000256" key="1">
    <source>
        <dbReference type="SAM" id="MobiDB-lite"/>
    </source>
</evidence>
<reference evidence="2 3" key="1">
    <citation type="submission" date="2014-01" db="EMBL/GenBank/DDBJ databases">
        <authorList>
            <person name="Dobos K."/>
            <person name="Lenaerts A."/>
            <person name="Ordway D."/>
            <person name="DeGroote M.A."/>
            <person name="Parker T."/>
            <person name="Sizemore C."/>
            <person name="Tallon L.J."/>
            <person name="Sadzewicz L.K."/>
            <person name="Sengamalay N."/>
            <person name="Fraser C.M."/>
            <person name="Hine E."/>
            <person name="Shefchek K.A."/>
            <person name="Das S.P."/>
            <person name="Tettelin H."/>
        </authorList>
    </citation>
    <scope>NUCLEOTIDE SEQUENCE [LARGE SCALE GENOMIC DNA]</scope>
    <source>
        <strain evidence="2 3">Harvey</strain>
    </source>
</reference>
<dbReference type="EMBL" id="JAOL01000170">
    <property type="protein sequence ID" value="EUA86601.1"/>
    <property type="molecule type" value="Genomic_DNA"/>
</dbReference>
<accession>A0ABN0QPH1</accession>